<sequence length="100" mass="11256">MAQWHIPTAHSHAPPLTTSRAPASTLLTIIFPQLRPQIPHNHNPLDPMKTRTNTLPVRESTNQFTRVVMVHQRAGRSPTTMNSSLIRVFGFGEGEVHMEK</sequence>
<proteinExistence type="predicted"/>
<evidence type="ECO:0000313" key="1">
    <source>
        <dbReference type="EMBL" id="KAF2638515.1"/>
    </source>
</evidence>
<dbReference type="Proteomes" id="UP000799753">
    <property type="component" value="Unassembled WGS sequence"/>
</dbReference>
<reference evidence="1" key="1">
    <citation type="journal article" date="2020" name="Stud. Mycol.">
        <title>101 Dothideomycetes genomes: a test case for predicting lifestyles and emergence of pathogens.</title>
        <authorList>
            <person name="Haridas S."/>
            <person name="Albert R."/>
            <person name="Binder M."/>
            <person name="Bloem J."/>
            <person name="Labutti K."/>
            <person name="Salamov A."/>
            <person name="Andreopoulos B."/>
            <person name="Baker S."/>
            <person name="Barry K."/>
            <person name="Bills G."/>
            <person name="Bluhm B."/>
            <person name="Cannon C."/>
            <person name="Castanera R."/>
            <person name="Culley D."/>
            <person name="Daum C."/>
            <person name="Ezra D."/>
            <person name="Gonzalez J."/>
            <person name="Henrissat B."/>
            <person name="Kuo A."/>
            <person name="Liang C."/>
            <person name="Lipzen A."/>
            <person name="Lutzoni F."/>
            <person name="Magnuson J."/>
            <person name="Mondo S."/>
            <person name="Nolan M."/>
            <person name="Ohm R."/>
            <person name="Pangilinan J."/>
            <person name="Park H.-J."/>
            <person name="Ramirez L."/>
            <person name="Alfaro M."/>
            <person name="Sun H."/>
            <person name="Tritt A."/>
            <person name="Yoshinaga Y."/>
            <person name="Zwiers L.-H."/>
            <person name="Turgeon B."/>
            <person name="Goodwin S."/>
            <person name="Spatafora J."/>
            <person name="Crous P."/>
            <person name="Grigoriev I."/>
        </authorList>
    </citation>
    <scope>NUCLEOTIDE SEQUENCE</scope>
    <source>
        <strain evidence="1">CBS 473.64</strain>
    </source>
</reference>
<dbReference type="EMBL" id="MU006789">
    <property type="protein sequence ID" value="KAF2638515.1"/>
    <property type="molecule type" value="Genomic_DNA"/>
</dbReference>
<accession>A0A6A6RTS7</accession>
<organism evidence="1 2">
    <name type="scientific">Massarina eburnea CBS 473.64</name>
    <dbReference type="NCBI Taxonomy" id="1395130"/>
    <lineage>
        <taxon>Eukaryota</taxon>
        <taxon>Fungi</taxon>
        <taxon>Dikarya</taxon>
        <taxon>Ascomycota</taxon>
        <taxon>Pezizomycotina</taxon>
        <taxon>Dothideomycetes</taxon>
        <taxon>Pleosporomycetidae</taxon>
        <taxon>Pleosporales</taxon>
        <taxon>Massarineae</taxon>
        <taxon>Massarinaceae</taxon>
        <taxon>Massarina</taxon>
    </lineage>
</organism>
<dbReference type="AlphaFoldDB" id="A0A6A6RTS7"/>
<protein>
    <submittedName>
        <fullName evidence="1">Uncharacterized protein</fullName>
    </submittedName>
</protein>
<evidence type="ECO:0000313" key="2">
    <source>
        <dbReference type="Proteomes" id="UP000799753"/>
    </source>
</evidence>
<keyword evidence="2" id="KW-1185">Reference proteome</keyword>
<name>A0A6A6RTS7_9PLEO</name>
<gene>
    <name evidence="1" type="ORF">P280DRAFT_72400</name>
</gene>